<proteinExistence type="predicted"/>
<organism evidence="1 2">
    <name type="scientific">Parasponia andersonii</name>
    <name type="common">Sponia andersonii</name>
    <dbReference type="NCBI Taxonomy" id="3476"/>
    <lineage>
        <taxon>Eukaryota</taxon>
        <taxon>Viridiplantae</taxon>
        <taxon>Streptophyta</taxon>
        <taxon>Embryophyta</taxon>
        <taxon>Tracheophyta</taxon>
        <taxon>Spermatophyta</taxon>
        <taxon>Magnoliopsida</taxon>
        <taxon>eudicotyledons</taxon>
        <taxon>Gunneridae</taxon>
        <taxon>Pentapetalae</taxon>
        <taxon>rosids</taxon>
        <taxon>fabids</taxon>
        <taxon>Rosales</taxon>
        <taxon>Cannabaceae</taxon>
        <taxon>Parasponia</taxon>
    </lineage>
</organism>
<sequence>MENQTMVSKKPYLGIFCMIKSAIGVPLRSSKFIVFTFLASLPHFSATLLETHSIFPHFTFLEALTQLDL</sequence>
<protein>
    <submittedName>
        <fullName evidence="1">Uncharacterized protein</fullName>
    </submittedName>
</protein>
<gene>
    <name evidence="1" type="ORF">PanWU01x14_160520</name>
</gene>
<reference evidence="2" key="1">
    <citation type="submission" date="2016-06" db="EMBL/GenBank/DDBJ databases">
        <title>Parallel loss of symbiosis genes in relatives of nitrogen-fixing non-legume Parasponia.</title>
        <authorList>
            <person name="Van Velzen R."/>
            <person name="Holmer R."/>
            <person name="Bu F."/>
            <person name="Rutten L."/>
            <person name="Van Zeijl A."/>
            <person name="Liu W."/>
            <person name="Santuari L."/>
            <person name="Cao Q."/>
            <person name="Sharma T."/>
            <person name="Shen D."/>
            <person name="Roswanjaya Y."/>
            <person name="Wardhani T."/>
            <person name="Kalhor M.S."/>
            <person name="Jansen J."/>
            <person name="Van den Hoogen J."/>
            <person name="Gungor B."/>
            <person name="Hartog M."/>
            <person name="Hontelez J."/>
            <person name="Verver J."/>
            <person name="Yang W.-C."/>
            <person name="Schijlen E."/>
            <person name="Repin R."/>
            <person name="Schilthuizen M."/>
            <person name="Schranz E."/>
            <person name="Heidstra R."/>
            <person name="Miyata K."/>
            <person name="Fedorova E."/>
            <person name="Kohlen W."/>
            <person name="Bisseling T."/>
            <person name="Smit S."/>
            <person name="Geurts R."/>
        </authorList>
    </citation>
    <scope>NUCLEOTIDE SEQUENCE [LARGE SCALE GENOMIC DNA]</scope>
    <source>
        <strain evidence="2">cv. WU1-14</strain>
    </source>
</reference>
<comment type="caution">
    <text evidence="1">The sequence shown here is derived from an EMBL/GenBank/DDBJ whole genome shotgun (WGS) entry which is preliminary data.</text>
</comment>
<accession>A0A2P5CE07</accession>
<dbReference type="EMBL" id="JXTB01000141">
    <property type="protein sequence ID" value="PON59303.1"/>
    <property type="molecule type" value="Genomic_DNA"/>
</dbReference>
<evidence type="ECO:0000313" key="2">
    <source>
        <dbReference type="Proteomes" id="UP000237105"/>
    </source>
</evidence>
<dbReference type="Proteomes" id="UP000237105">
    <property type="component" value="Unassembled WGS sequence"/>
</dbReference>
<name>A0A2P5CE07_PARAD</name>
<keyword evidence="2" id="KW-1185">Reference proteome</keyword>
<dbReference type="AlphaFoldDB" id="A0A2P5CE07"/>
<evidence type="ECO:0000313" key="1">
    <source>
        <dbReference type="EMBL" id="PON59303.1"/>
    </source>
</evidence>